<reference evidence="1 2" key="1">
    <citation type="submission" date="2024-03" db="EMBL/GenBank/DDBJ databases">
        <title>High-quality draft genome sequence of Oceanobacter sp. wDCs-4.</title>
        <authorList>
            <person name="Dong C."/>
        </authorList>
    </citation>
    <scope>NUCLEOTIDE SEQUENCE [LARGE SCALE GENOMIC DNA]</scope>
    <source>
        <strain evidence="2">wDCs-4</strain>
    </source>
</reference>
<comment type="caution">
    <text evidence="1">The sequence shown here is derived from an EMBL/GenBank/DDBJ whole genome shotgun (WGS) entry which is preliminary data.</text>
</comment>
<name>A0ABW8NKL6_9GAMM</name>
<proteinExistence type="predicted"/>
<evidence type="ECO:0000313" key="2">
    <source>
        <dbReference type="Proteomes" id="UP001620597"/>
    </source>
</evidence>
<accession>A0ABW8NKL6</accession>
<dbReference type="EMBL" id="JBBKTX010000014">
    <property type="protein sequence ID" value="MFK4753190.1"/>
    <property type="molecule type" value="Genomic_DNA"/>
</dbReference>
<gene>
    <name evidence="1" type="ORF">WG929_12275</name>
</gene>
<sequence>MNNNETNTTTQANDTIERSIAEARELRTEYLAEIMSGAAASFGVMFSIKDVFSKVAKTKFSH</sequence>
<dbReference type="Proteomes" id="UP001620597">
    <property type="component" value="Unassembled WGS sequence"/>
</dbReference>
<dbReference type="RefSeq" id="WP_369855042.1">
    <property type="nucleotide sequence ID" value="NZ_JBBKTX010000014.1"/>
</dbReference>
<evidence type="ECO:0000313" key="1">
    <source>
        <dbReference type="EMBL" id="MFK4753190.1"/>
    </source>
</evidence>
<keyword evidence="2" id="KW-1185">Reference proteome</keyword>
<protein>
    <submittedName>
        <fullName evidence="1">Uncharacterized protein</fullName>
    </submittedName>
</protein>
<organism evidence="1 2">
    <name type="scientific">Oceanobacter antarcticus</name>
    <dbReference type="NCBI Taxonomy" id="3133425"/>
    <lineage>
        <taxon>Bacteria</taxon>
        <taxon>Pseudomonadati</taxon>
        <taxon>Pseudomonadota</taxon>
        <taxon>Gammaproteobacteria</taxon>
        <taxon>Oceanospirillales</taxon>
        <taxon>Oceanospirillaceae</taxon>
        <taxon>Oceanobacter</taxon>
    </lineage>
</organism>